<reference evidence="2" key="1">
    <citation type="submission" date="2022-01" db="EMBL/GenBank/DDBJ databases">
        <authorList>
            <person name="Jo J.-H."/>
            <person name="Im W.-T."/>
        </authorList>
    </citation>
    <scope>NUCLEOTIDE SEQUENCE</scope>
    <source>
        <strain evidence="2">NA20</strain>
    </source>
</reference>
<dbReference type="Proteomes" id="UP001165367">
    <property type="component" value="Unassembled WGS sequence"/>
</dbReference>
<proteinExistence type="predicted"/>
<evidence type="ECO:0000313" key="2">
    <source>
        <dbReference type="EMBL" id="MCG2615998.1"/>
    </source>
</evidence>
<dbReference type="RefSeq" id="WP_237874536.1">
    <property type="nucleotide sequence ID" value="NZ_JAKLTR010000011.1"/>
</dbReference>
<keyword evidence="1" id="KW-0732">Signal</keyword>
<evidence type="ECO:0000256" key="1">
    <source>
        <dbReference type="SAM" id="SignalP"/>
    </source>
</evidence>
<organism evidence="2 3">
    <name type="scientific">Terrimonas ginsenosidimutans</name>
    <dbReference type="NCBI Taxonomy" id="2908004"/>
    <lineage>
        <taxon>Bacteria</taxon>
        <taxon>Pseudomonadati</taxon>
        <taxon>Bacteroidota</taxon>
        <taxon>Chitinophagia</taxon>
        <taxon>Chitinophagales</taxon>
        <taxon>Chitinophagaceae</taxon>
        <taxon>Terrimonas</taxon>
    </lineage>
</organism>
<accession>A0ABS9KUK2</accession>
<keyword evidence="3" id="KW-1185">Reference proteome</keyword>
<feature type="chain" id="PRO_5047331838" evidence="1">
    <location>
        <begin position="25"/>
        <end position="130"/>
    </location>
</feature>
<name>A0ABS9KUK2_9BACT</name>
<dbReference type="EMBL" id="JAKLTR010000011">
    <property type="protein sequence ID" value="MCG2615998.1"/>
    <property type="molecule type" value="Genomic_DNA"/>
</dbReference>
<comment type="caution">
    <text evidence="2">The sequence shown here is derived from an EMBL/GenBank/DDBJ whole genome shotgun (WGS) entry which is preliminary data.</text>
</comment>
<sequence length="130" mass="13685">MRLTPLLSVIVVFVCLLCCSCSKDDDNNNGGNSRTLKYEISGTFTGTVYASYTTDVGGTNNEVVTPPWSKEITYKPNVTAAIIAITGFGGQPGQQVTVVIKRGNTQVFAPTTATADADGGFSKPAPVVQF</sequence>
<evidence type="ECO:0000313" key="3">
    <source>
        <dbReference type="Proteomes" id="UP001165367"/>
    </source>
</evidence>
<feature type="signal peptide" evidence="1">
    <location>
        <begin position="1"/>
        <end position="24"/>
    </location>
</feature>
<gene>
    <name evidence="2" type="ORF">LZZ85_17000</name>
</gene>
<protein>
    <submittedName>
        <fullName evidence="2">Uncharacterized protein</fullName>
    </submittedName>
</protein>